<proteinExistence type="predicted"/>
<keyword evidence="1" id="KW-0732">Signal</keyword>
<dbReference type="EMBL" id="JH794277">
    <property type="protein sequence ID" value="ELQ60399.1"/>
    <property type="molecule type" value="Genomic_DNA"/>
</dbReference>
<dbReference type="AlphaFoldDB" id="L7IXU2"/>
<name>L7IXU2_PYRO1</name>
<evidence type="ECO:0000313" key="2">
    <source>
        <dbReference type="EMBL" id="ELQ60399.1"/>
    </source>
</evidence>
<gene>
    <name evidence="2" type="ORF">OOW_P131scaffold01294g5</name>
</gene>
<reference evidence="2" key="1">
    <citation type="journal article" date="2012" name="PLoS Genet.">
        <title>Comparative analysis of the genomes of two field isolates of the rice blast fungus Magnaporthe oryzae.</title>
        <authorList>
            <person name="Xue M."/>
            <person name="Yang J."/>
            <person name="Li Z."/>
            <person name="Hu S."/>
            <person name="Yao N."/>
            <person name="Dean R.A."/>
            <person name="Zhao W."/>
            <person name="Shen M."/>
            <person name="Zhang H."/>
            <person name="Li C."/>
            <person name="Liu L."/>
            <person name="Cao L."/>
            <person name="Xu X."/>
            <person name="Xing Y."/>
            <person name="Hsiang T."/>
            <person name="Zhang Z."/>
            <person name="Xu J.R."/>
            <person name="Peng Y.L."/>
        </authorList>
    </citation>
    <scope>NUCLEOTIDE SEQUENCE [LARGE SCALE GENOMIC DNA]</scope>
    <source>
        <strain evidence="2">P131</strain>
    </source>
</reference>
<evidence type="ECO:0000256" key="1">
    <source>
        <dbReference type="SAM" id="SignalP"/>
    </source>
</evidence>
<feature type="signal peptide" evidence="1">
    <location>
        <begin position="1"/>
        <end position="25"/>
    </location>
</feature>
<feature type="chain" id="PRO_5003977386" evidence="1">
    <location>
        <begin position="26"/>
        <end position="99"/>
    </location>
</feature>
<accession>L7IXU2</accession>
<feature type="non-terminal residue" evidence="2">
    <location>
        <position position="1"/>
    </location>
</feature>
<sequence>APGFGFVWIIFRLFGVLKTTRRVCPNRPFWNSIILSIYFENKVPKFGSVNTLGIREFREITGLINWPRPVPPDRRIQTRKFNKPRITVPVRFLKLFFRI</sequence>
<organism>
    <name type="scientific">Pyricularia oryzae (strain P131)</name>
    <name type="common">Rice blast fungus</name>
    <name type="synonym">Magnaporthe oryzae</name>
    <dbReference type="NCBI Taxonomy" id="1143193"/>
    <lineage>
        <taxon>Eukaryota</taxon>
        <taxon>Fungi</taxon>
        <taxon>Dikarya</taxon>
        <taxon>Ascomycota</taxon>
        <taxon>Pezizomycotina</taxon>
        <taxon>Sordariomycetes</taxon>
        <taxon>Sordariomycetidae</taxon>
        <taxon>Magnaporthales</taxon>
        <taxon>Pyriculariaceae</taxon>
        <taxon>Pyricularia</taxon>
    </lineage>
</organism>
<protein>
    <submittedName>
        <fullName evidence="2">Uncharacterized protein</fullName>
    </submittedName>
</protein>